<accession>K0KW51</accession>
<feature type="transmembrane region" description="Helical" evidence="2">
    <location>
        <begin position="305"/>
        <end position="322"/>
    </location>
</feature>
<sequence>MRRSEEERIESNSTLSDTKSDKQSVVPKDKLDPSTQVFDKKYGDQDVHYVDPPVKTSAWFTKPYALNYKINGEIYRTKGPQRSAGKLELFLDLVYVGIGSTLAQSALKEPNGFSFMKYVILFIPAITVWSDLKDFMNYYYNDDLVQKIYVCWIELLLIVYDNNCEKVELNRTALITTVISYFLARITLALMLWFYSIWVKQHRVQMRIYATGLIITSSCWFFILLIKSIKGQCIFCLFMFLIEHTTFLININPWINAQLGLKYTSALNIEHEDARFQAFYSICIGQFVTTTVMQTPLSIGWNLKLHKGFSLLLIAFVFYGVYTHRDGCLKAVHALKRNALCGYMYLYFHIILIASMLLAGNAGATLATYESIYISSPQEKATLLFYHGGILCILGCLTILPLLDKNLDDRKEHKIPRFGRVGLRIPIGLLILGLSWADKSLSILQMMWMDCAFLIILFIYEFTVMNPLNFKIPVDGKFVSVQQT</sequence>
<feature type="transmembrane region" description="Helical" evidence="2">
    <location>
        <begin position="415"/>
        <end position="437"/>
    </location>
</feature>
<comment type="caution">
    <text evidence="3">The sequence shown here is derived from an EMBL/GenBank/DDBJ whole genome shotgun (WGS) entry which is preliminary data.</text>
</comment>
<keyword evidence="2" id="KW-1133">Transmembrane helix</keyword>
<feature type="transmembrane region" description="Helical" evidence="2">
    <location>
        <begin position="343"/>
        <end position="364"/>
    </location>
</feature>
<dbReference type="PANTHER" id="PTHR36840:SF1">
    <property type="entry name" value="BLL5714 PROTEIN"/>
    <property type="match status" value="1"/>
</dbReference>
<feature type="transmembrane region" description="Helical" evidence="2">
    <location>
        <begin position="233"/>
        <end position="255"/>
    </location>
</feature>
<keyword evidence="2" id="KW-0472">Membrane</keyword>
<evidence type="ECO:0000313" key="4">
    <source>
        <dbReference type="Proteomes" id="UP000009328"/>
    </source>
</evidence>
<dbReference type="HOGENOM" id="CLU_022899_0_0_1"/>
<proteinExistence type="predicted"/>
<feature type="transmembrane region" description="Helical" evidence="2">
    <location>
        <begin position="208"/>
        <end position="226"/>
    </location>
</feature>
<dbReference type="Pfam" id="PF06772">
    <property type="entry name" value="LtrA"/>
    <property type="match status" value="1"/>
</dbReference>
<dbReference type="InParanoid" id="K0KW51"/>
<feature type="region of interest" description="Disordered" evidence="1">
    <location>
        <begin position="1"/>
        <end position="33"/>
    </location>
</feature>
<dbReference type="PANTHER" id="PTHR36840">
    <property type="entry name" value="BLL5714 PROTEIN"/>
    <property type="match status" value="1"/>
</dbReference>
<evidence type="ECO:0000256" key="2">
    <source>
        <dbReference type="SAM" id="Phobius"/>
    </source>
</evidence>
<dbReference type="STRING" id="1206466.K0KW51"/>
<keyword evidence="2" id="KW-0812">Transmembrane</keyword>
<keyword evidence="4" id="KW-1185">Reference proteome</keyword>
<name>K0KW51_WICCF</name>
<dbReference type="Proteomes" id="UP000009328">
    <property type="component" value="Unassembled WGS sequence"/>
</dbReference>
<gene>
    <name evidence="3" type="ORF">BN7_5315</name>
</gene>
<feature type="compositionally biased region" description="Basic and acidic residues" evidence="1">
    <location>
        <begin position="18"/>
        <end position="33"/>
    </location>
</feature>
<evidence type="ECO:0000256" key="1">
    <source>
        <dbReference type="SAM" id="MobiDB-lite"/>
    </source>
</evidence>
<evidence type="ECO:0000313" key="3">
    <source>
        <dbReference type="EMBL" id="CCH45729.1"/>
    </source>
</evidence>
<feature type="transmembrane region" description="Helical" evidence="2">
    <location>
        <begin position="384"/>
        <end position="403"/>
    </location>
</feature>
<dbReference type="InterPro" id="IPR010640">
    <property type="entry name" value="Low_temperature_requirement_A"/>
</dbReference>
<feature type="transmembrane region" description="Helical" evidence="2">
    <location>
        <begin position="172"/>
        <end position="196"/>
    </location>
</feature>
<protein>
    <submittedName>
        <fullName evidence="3">Membrane protein</fullName>
    </submittedName>
</protein>
<dbReference type="EMBL" id="CAIF01000208">
    <property type="protein sequence ID" value="CCH45729.1"/>
    <property type="molecule type" value="Genomic_DNA"/>
</dbReference>
<feature type="transmembrane region" description="Helical" evidence="2">
    <location>
        <begin position="443"/>
        <end position="462"/>
    </location>
</feature>
<dbReference type="AlphaFoldDB" id="K0KW51"/>
<dbReference type="eggNOG" id="ENOG502RZXZ">
    <property type="taxonomic scope" value="Eukaryota"/>
</dbReference>
<feature type="compositionally biased region" description="Basic and acidic residues" evidence="1">
    <location>
        <begin position="1"/>
        <end position="10"/>
    </location>
</feature>
<organism evidence="3 4">
    <name type="scientific">Wickerhamomyces ciferrii (strain ATCC 14091 / BCRC 22168 / CBS 111 / JCM 3599 / NBRC 0793 / NRRL Y-1031 F-60-10)</name>
    <name type="common">Yeast</name>
    <name type="synonym">Pichia ciferrii</name>
    <dbReference type="NCBI Taxonomy" id="1206466"/>
    <lineage>
        <taxon>Eukaryota</taxon>
        <taxon>Fungi</taxon>
        <taxon>Dikarya</taxon>
        <taxon>Ascomycota</taxon>
        <taxon>Saccharomycotina</taxon>
        <taxon>Saccharomycetes</taxon>
        <taxon>Phaffomycetales</taxon>
        <taxon>Wickerhamomycetaceae</taxon>
        <taxon>Wickerhamomyces</taxon>
    </lineage>
</organism>
<reference evidence="3 4" key="1">
    <citation type="journal article" date="2012" name="Eukaryot. Cell">
        <title>Draft genome sequence of Wickerhamomyces ciferrii NRRL Y-1031 F-60-10.</title>
        <authorList>
            <person name="Schneider J."/>
            <person name="Andrea H."/>
            <person name="Blom J."/>
            <person name="Jaenicke S."/>
            <person name="Ruckert C."/>
            <person name="Schorsch C."/>
            <person name="Szczepanowski R."/>
            <person name="Farwick M."/>
            <person name="Goesmann A."/>
            <person name="Puhler A."/>
            <person name="Schaffer S."/>
            <person name="Tauch A."/>
            <person name="Kohler T."/>
            <person name="Brinkrolf K."/>
        </authorList>
    </citation>
    <scope>NUCLEOTIDE SEQUENCE [LARGE SCALE GENOMIC DNA]</scope>
    <source>
        <strain evidence="4">ATCC 14091 / BCRC 22168 / CBS 111 / JCM 3599 / NBRC 0793 / NRRL Y-1031 F-60-10</strain>
    </source>
</reference>